<dbReference type="GO" id="GO:0008270">
    <property type="term" value="F:zinc ion binding"/>
    <property type="evidence" value="ECO:0007669"/>
    <property type="project" value="UniProtKB-UniRule"/>
</dbReference>
<feature type="binding site" evidence="11">
    <location>
        <position position="141"/>
    </location>
    <ligand>
        <name>Zn(2+)</name>
        <dbReference type="ChEBI" id="CHEBI:29105"/>
        <note>ligand shared between dimeric partners</note>
    </ligand>
</feature>
<keyword evidence="11" id="KW-0460">Magnesium</keyword>
<keyword evidence="7 11" id="KW-0963">Cytoplasm</keyword>
<dbReference type="GO" id="GO:0004635">
    <property type="term" value="F:phosphoribosyl-AMP cyclohydrolase activity"/>
    <property type="evidence" value="ECO:0007669"/>
    <property type="project" value="UniProtKB-UniRule"/>
</dbReference>
<dbReference type="GO" id="GO:0005737">
    <property type="term" value="C:cytoplasm"/>
    <property type="evidence" value="ECO:0007669"/>
    <property type="project" value="UniProtKB-SubCell"/>
</dbReference>
<feature type="binding site" evidence="11">
    <location>
        <position position="120"/>
    </location>
    <ligand>
        <name>Mg(2+)</name>
        <dbReference type="ChEBI" id="CHEBI:18420"/>
    </ligand>
</feature>
<dbReference type="GO" id="GO:0000105">
    <property type="term" value="P:L-histidine biosynthetic process"/>
    <property type="evidence" value="ECO:0007669"/>
    <property type="project" value="UniProtKB-UniRule"/>
</dbReference>
<comment type="subcellular location">
    <subcellularLocation>
        <location evidence="11">Cytoplasm</location>
    </subcellularLocation>
</comment>
<dbReference type="EMBL" id="CP138327">
    <property type="protein sequence ID" value="WXT99573.1"/>
    <property type="molecule type" value="Genomic_DNA"/>
</dbReference>
<dbReference type="InterPro" id="IPR002496">
    <property type="entry name" value="PRib_AMP_CycHydrolase_dom"/>
</dbReference>
<dbReference type="Pfam" id="PF01502">
    <property type="entry name" value="PRA-CH"/>
    <property type="match status" value="1"/>
</dbReference>
<evidence type="ECO:0000256" key="5">
    <source>
        <dbReference type="ARBA" id="ARBA00007731"/>
    </source>
</evidence>
<evidence type="ECO:0000256" key="2">
    <source>
        <dbReference type="ARBA" id="ARBA00001460"/>
    </source>
</evidence>
<comment type="cofactor">
    <cofactor evidence="11">
        <name>Mg(2+)</name>
        <dbReference type="ChEBI" id="CHEBI:18420"/>
    </cofactor>
    <text evidence="11">Binds 1 Mg(2+) ion per subunit.</text>
</comment>
<evidence type="ECO:0000256" key="7">
    <source>
        <dbReference type="ARBA" id="ARBA00022490"/>
    </source>
</evidence>
<proteinExistence type="inferred from homology"/>
<evidence type="ECO:0000256" key="11">
    <source>
        <dbReference type="HAMAP-Rule" id="MF_01021"/>
    </source>
</evidence>
<comment type="similarity">
    <text evidence="5">In the C-terminal section; belongs to the PRA-PH family.</text>
</comment>
<comment type="function">
    <text evidence="11">Catalyzes the hydrolysis of the adenine ring of phosphoribosyl-AMP.</text>
</comment>
<dbReference type="InterPro" id="IPR026660">
    <property type="entry name" value="PRA-CH"/>
</dbReference>
<evidence type="ECO:0000259" key="12">
    <source>
        <dbReference type="Pfam" id="PF01502"/>
    </source>
</evidence>
<dbReference type="PANTHER" id="PTHR42945:SF1">
    <property type="entry name" value="HISTIDINE BIOSYNTHESIS BIFUNCTIONAL PROTEIN HIS7"/>
    <property type="match status" value="1"/>
</dbReference>
<dbReference type="FunFam" id="3.10.20.810:FF:000001">
    <property type="entry name" value="Histidine biosynthesis bifunctional protein HisIE"/>
    <property type="match status" value="1"/>
</dbReference>
<feature type="binding site" evidence="11">
    <location>
        <position position="134"/>
    </location>
    <ligand>
        <name>Zn(2+)</name>
        <dbReference type="ChEBI" id="CHEBI:29105"/>
        <note>ligand shared between dimeric partners</note>
    </ligand>
</feature>
<dbReference type="InterPro" id="IPR038019">
    <property type="entry name" value="PRib_AMP_CycHydrolase_sf"/>
</dbReference>
<dbReference type="HAMAP" id="MF_01021">
    <property type="entry name" value="HisI"/>
    <property type="match status" value="1"/>
</dbReference>
<accession>A0AAU6PF05</accession>
<feature type="domain" description="Phosphoribosyl-AMP cyclohydrolase" evidence="12">
    <location>
        <begin position="69"/>
        <end position="143"/>
    </location>
</feature>
<feature type="binding site" evidence="11">
    <location>
        <position position="118"/>
    </location>
    <ligand>
        <name>Mg(2+)</name>
        <dbReference type="ChEBI" id="CHEBI:18420"/>
    </ligand>
</feature>
<gene>
    <name evidence="11 13" type="primary">hisI</name>
    <name evidence="13" type="ORF">Ctma_0273</name>
</gene>
<organism evidence="13">
    <name type="scientific">Catillopecten margaritatus gill symbiont</name>
    <dbReference type="NCBI Taxonomy" id="3083288"/>
    <lineage>
        <taxon>Bacteria</taxon>
        <taxon>Pseudomonadati</taxon>
        <taxon>Pseudomonadota</taxon>
        <taxon>Gammaproteobacteria</taxon>
        <taxon>sulfur-oxidizing symbionts</taxon>
    </lineage>
</organism>
<dbReference type="SUPFAM" id="SSF141734">
    <property type="entry name" value="HisI-like"/>
    <property type="match status" value="1"/>
</dbReference>
<comment type="similarity">
    <text evidence="6">In the N-terminal section; belongs to the PRA-CH family.</text>
</comment>
<keyword evidence="10 11" id="KW-0368">Histidine biosynthesis</keyword>
<evidence type="ECO:0000313" key="13">
    <source>
        <dbReference type="EMBL" id="WXT99573.1"/>
    </source>
</evidence>
<evidence type="ECO:0000256" key="9">
    <source>
        <dbReference type="ARBA" id="ARBA00022801"/>
    </source>
</evidence>
<dbReference type="EC" id="3.5.4.19" evidence="11"/>
<feature type="binding site" evidence="11">
    <location>
        <position position="116"/>
    </location>
    <ligand>
        <name>Mg(2+)</name>
        <dbReference type="ChEBI" id="CHEBI:18420"/>
    </ligand>
</feature>
<comment type="pathway">
    <text evidence="4">Amino-acid biosynthesis; L-histidine biosynthesis; L-histidine from 5-phospho-alpha-D-ribose 1-diphosphate: step 2/9.</text>
</comment>
<dbReference type="PANTHER" id="PTHR42945">
    <property type="entry name" value="HISTIDINE BIOSYNTHESIS BIFUNCTIONAL PROTEIN"/>
    <property type="match status" value="1"/>
</dbReference>
<protein>
    <recommendedName>
        <fullName evidence="11">Phosphoribosyl-AMP cyclohydrolase</fullName>
        <shortName evidence="11">PRA-CH</shortName>
        <ecNumber evidence="11">3.5.4.19</ecNumber>
    </recommendedName>
</protein>
<keyword evidence="11" id="KW-0479">Metal-binding</keyword>
<sequence length="166" mass="18648">MAKANSPSAVVVRVGARFAFSIFGLGILGKINHFIRFLLTVCALEKIRFDSNGLIPAIAQDFATGEILMFAWMNAESLALTIEKQQAVYYSRSRKKLWFKGEESGHTQLIKEIRTDCDNDVILLKVEQVGGIACHTGRKSCFFQKLENTDWNSVEKVLKDPKDIYG</sequence>
<evidence type="ECO:0000256" key="10">
    <source>
        <dbReference type="ARBA" id="ARBA00023102"/>
    </source>
</evidence>
<keyword evidence="8 11" id="KW-0028">Amino-acid biosynthesis</keyword>
<name>A0AAU6PF05_9GAMM</name>
<comment type="pathway">
    <text evidence="3 11">Amino-acid biosynthesis; L-histidine biosynthesis; L-histidine from 5-phospho-alpha-D-ribose 1-diphosphate: step 3/9.</text>
</comment>
<evidence type="ECO:0000256" key="4">
    <source>
        <dbReference type="ARBA" id="ARBA00005204"/>
    </source>
</evidence>
<evidence type="ECO:0000256" key="3">
    <source>
        <dbReference type="ARBA" id="ARBA00005169"/>
    </source>
</evidence>
<comment type="cofactor">
    <cofactor evidence="11">
        <name>Zn(2+)</name>
        <dbReference type="ChEBI" id="CHEBI:29105"/>
    </cofactor>
    <text evidence="11">Binds 1 zinc ion per subunit.</text>
</comment>
<comment type="subunit">
    <text evidence="11">Homodimer.</text>
</comment>
<comment type="similarity">
    <text evidence="11">Belongs to the PRA-CH family.</text>
</comment>
<evidence type="ECO:0000256" key="8">
    <source>
        <dbReference type="ARBA" id="ARBA00022605"/>
    </source>
</evidence>
<keyword evidence="11" id="KW-0862">Zinc</keyword>
<feature type="binding site" evidence="11">
    <location>
        <position position="117"/>
    </location>
    <ligand>
        <name>Zn(2+)</name>
        <dbReference type="ChEBI" id="CHEBI:29105"/>
        <note>ligand shared between dimeric partners</note>
    </ligand>
</feature>
<dbReference type="Gene3D" id="3.10.20.810">
    <property type="entry name" value="Phosphoribosyl-AMP cyclohydrolase"/>
    <property type="match status" value="1"/>
</dbReference>
<comment type="catalytic activity">
    <reaction evidence="2">
        <text>1-(5-phospho-beta-D-ribosyl)-ATP + H2O = 1-(5-phospho-beta-D-ribosyl)-5'-AMP + diphosphate + H(+)</text>
        <dbReference type="Rhea" id="RHEA:22828"/>
        <dbReference type="ChEBI" id="CHEBI:15377"/>
        <dbReference type="ChEBI" id="CHEBI:15378"/>
        <dbReference type="ChEBI" id="CHEBI:33019"/>
        <dbReference type="ChEBI" id="CHEBI:59457"/>
        <dbReference type="ChEBI" id="CHEBI:73183"/>
        <dbReference type="EC" id="3.6.1.31"/>
    </reaction>
</comment>
<keyword evidence="9 11" id="KW-0378">Hydrolase</keyword>
<comment type="catalytic activity">
    <reaction evidence="1 11">
        <text>1-(5-phospho-beta-D-ribosyl)-5'-AMP + H2O = 1-(5-phospho-beta-D-ribosyl)-5-[(5-phospho-beta-D-ribosylamino)methylideneamino]imidazole-4-carboxamide</text>
        <dbReference type="Rhea" id="RHEA:20049"/>
        <dbReference type="ChEBI" id="CHEBI:15377"/>
        <dbReference type="ChEBI" id="CHEBI:58435"/>
        <dbReference type="ChEBI" id="CHEBI:59457"/>
        <dbReference type="EC" id="3.5.4.19"/>
    </reaction>
</comment>
<dbReference type="GO" id="GO:0004636">
    <property type="term" value="F:phosphoribosyl-ATP diphosphatase activity"/>
    <property type="evidence" value="ECO:0007669"/>
    <property type="project" value="UniProtKB-EC"/>
</dbReference>
<evidence type="ECO:0000256" key="1">
    <source>
        <dbReference type="ARBA" id="ARBA00000024"/>
    </source>
</evidence>
<dbReference type="NCBIfam" id="NF000768">
    <property type="entry name" value="PRK00051.1"/>
    <property type="match status" value="1"/>
</dbReference>
<dbReference type="AlphaFoldDB" id="A0AAU6PF05"/>
<reference evidence="13" key="1">
    <citation type="submission" date="2023-10" db="EMBL/GenBank/DDBJ databases">
        <title>The first scallop-associated chemosynthetic bacterial symbiont.</title>
        <authorList>
            <person name="Lin Y.-T."/>
            <person name="Sun J."/>
            <person name="Ip J.C.-H."/>
            <person name="He X."/>
            <person name="Gao Z.-M."/>
            <person name="Perez M."/>
            <person name="Xu T."/>
            <person name="Qian P.-Y."/>
            <person name="Qiu J.-W."/>
        </authorList>
    </citation>
    <scope>NUCLEOTIDE SEQUENCE</scope>
    <source>
        <strain evidence="13">Gill1</strain>
    </source>
</reference>
<evidence type="ECO:0000256" key="6">
    <source>
        <dbReference type="ARBA" id="ARBA00008299"/>
    </source>
</evidence>
<dbReference type="GO" id="GO:0000287">
    <property type="term" value="F:magnesium ion binding"/>
    <property type="evidence" value="ECO:0007669"/>
    <property type="project" value="UniProtKB-UniRule"/>
</dbReference>